<dbReference type="Proteomes" id="UP000266841">
    <property type="component" value="Unassembled WGS sequence"/>
</dbReference>
<dbReference type="InterPro" id="IPR050767">
    <property type="entry name" value="Sel1_AlgK"/>
</dbReference>
<dbReference type="SUPFAM" id="SSF81901">
    <property type="entry name" value="HCP-like"/>
    <property type="match status" value="1"/>
</dbReference>
<accession>K0RG94</accession>
<dbReference type="PANTHER" id="PTHR11102">
    <property type="entry name" value="SEL-1-LIKE PROTEIN"/>
    <property type="match status" value="1"/>
</dbReference>
<comment type="similarity">
    <text evidence="1">Belongs to the sel-1 family.</text>
</comment>
<evidence type="ECO:0000256" key="1">
    <source>
        <dbReference type="ARBA" id="ARBA00038101"/>
    </source>
</evidence>
<evidence type="ECO:0000313" key="3">
    <source>
        <dbReference type="Proteomes" id="UP000266841"/>
    </source>
</evidence>
<dbReference type="OrthoDB" id="2384430at2759"/>
<comment type="caution">
    <text evidence="2">The sequence shown here is derived from an EMBL/GenBank/DDBJ whole genome shotgun (WGS) entry which is preliminary data.</text>
</comment>
<feature type="non-terminal residue" evidence="2">
    <location>
        <position position="217"/>
    </location>
</feature>
<organism evidence="2 3">
    <name type="scientific">Thalassiosira oceanica</name>
    <name type="common">Marine diatom</name>
    <dbReference type="NCBI Taxonomy" id="159749"/>
    <lineage>
        <taxon>Eukaryota</taxon>
        <taxon>Sar</taxon>
        <taxon>Stramenopiles</taxon>
        <taxon>Ochrophyta</taxon>
        <taxon>Bacillariophyta</taxon>
        <taxon>Coscinodiscophyceae</taxon>
        <taxon>Thalassiosirophycidae</taxon>
        <taxon>Thalassiosirales</taxon>
        <taxon>Thalassiosiraceae</taxon>
        <taxon>Thalassiosira</taxon>
    </lineage>
</organism>
<dbReference type="Pfam" id="PF08238">
    <property type="entry name" value="Sel1"/>
    <property type="match status" value="2"/>
</dbReference>
<dbReference type="eggNOG" id="KOG1550">
    <property type="taxonomic scope" value="Eukaryota"/>
</dbReference>
<name>K0RG94_THAOC</name>
<reference evidence="2 3" key="1">
    <citation type="journal article" date="2012" name="Genome Biol.">
        <title>Genome and low-iron response of an oceanic diatom adapted to chronic iron limitation.</title>
        <authorList>
            <person name="Lommer M."/>
            <person name="Specht M."/>
            <person name="Roy A.S."/>
            <person name="Kraemer L."/>
            <person name="Andreson R."/>
            <person name="Gutowska M.A."/>
            <person name="Wolf J."/>
            <person name="Bergner S.V."/>
            <person name="Schilhabel M.B."/>
            <person name="Klostermeier U.C."/>
            <person name="Beiko R.G."/>
            <person name="Rosenstiel P."/>
            <person name="Hippler M."/>
            <person name="Laroche J."/>
        </authorList>
    </citation>
    <scope>NUCLEOTIDE SEQUENCE [LARGE SCALE GENOMIC DNA]</scope>
    <source>
        <strain evidence="2 3">CCMP1005</strain>
    </source>
</reference>
<keyword evidence="3" id="KW-1185">Reference proteome</keyword>
<dbReference type="InterPro" id="IPR011990">
    <property type="entry name" value="TPR-like_helical_dom_sf"/>
</dbReference>
<protein>
    <submittedName>
        <fullName evidence="2">Uncharacterized protein</fullName>
    </submittedName>
</protein>
<dbReference type="PANTHER" id="PTHR11102:SF160">
    <property type="entry name" value="ERAD-ASSOCIATED E3 UBIQUITIN-PROTEIN LIGASE COMPONENT HRD3"/>
    <property type="match status" value="1"/>
</dbReference>
<proteinExistence type="inferred from homology"/>
<evidence type="ECO:0000313" key="2">
    <source>
        <dbReference type="EMBL" id="EJK52250.1"/>
    </source>
</evidence>
<dbReference type="Gene3D" id="1.25.40.10">
    <property type="entry name" value="Tetratricopeptide repeat domain"/>
    <property type="match status" value="1"/>
</dbReference>
<dbReference type="EMBL" id="AGNL01040185">
    <property type="protein sequence ID" value="EJK52250.1"/>
    <property type="molecule type" value="Genomic_DNA"/>
</dbReference>
<dbReference type="SMART" id="SM00671">
    <property type="entry name" value="SEL1"/>
    <property type="match status" value="2"/>
</dbReference>
<dbReference type="AlphaFoldDB" id="K0RG94"/>
<dbReference type="InterPro" id="IPR006597">
    <property type="entry name" value="Sel1-like"/>
</dbReference>
<sequence length="217" mass="23667">MSCPLCRAKLPCNEKETFEASLNNAKKGKAYAQHAVATKYEAGRGARKNLNKAAKYFRAAAEQGHPWSMSSYGNLLEKGLGVGKDIGEAKKWYERSAELKQPQGYYHLGETSYPCSAANLLTPKVVGGKILPFYTFEDSTVHMHRDEVDLLADYASSYARTGNVFITAVVLGCIFRVAALHLPISQACHPSRNFFFSQGTNATAMGNASSTMLKIAA</sequence>
<gene>
    <name evidence="2" type="ORF">THAOC_28502</name>
</gene>